<gene>
    <name evidence="1" type="ORF">Slati_2026900</name>
</gene>
<protein>
    <submittedName>
        <fullName evidence="1">Uncharacterized protein</fullName>
    </submittedName>
</protein>
<evidence type="ECO:0000313" key="1">
    <source>
        <dbReference type="EMBL" id="KAL0443042.1"/>
    </source>
</evidence>
<dbReference type="AlphaFoldDB" id="A0AAW2WR93"/>
<proteinExistence type="predicted"/>
<reference evidence="1" key="2">
    <citation type="journal article" date="2024" name="Plant">
        <title>Genomic evolution and insights into agronomic trait innovations of Sesamum species.</title>
        <authorList>
            <person name="Miao H."/>
            <person name="Wang L."/>
            <person name="Qu L."/>
            <person name="Liu H."/>
            <person name="Sun Y."/>
            <person name="Le M."/>
            <person name="Wang Q."/>
            <person name="Wei S."/>
            <person name="Zheng Y."/>
            <person name="Lin W."/>
            <person name="Duan Y."/>
            <person name="Cao H."/>
            <person name="Xiong S."/>
            <person name="Wang X."/>
            <person name="Wei L."/>
            <person name="Li C."/>
            <person name="Ma Q."/>
            <person name="Ju M."/>
            <person name="Zhao R."/>
            <person name="Li G."/>
            <person name="Mu C."/>
            <person name="Tian Q."/>
            <person name="Mei H."/>
            <person name="Zhang T."/>
            <person name="Gao T."/>
            <person name="Zhang H."/>
        </authorList>
    </citation>
    <scope>NUCLEOTIDE SEQUENCE</scope>
    <source>
        <strain evidence="1">KEN1</strain>
    </source>
</reference>
<organism evidence="1">
    <name type="scientific">Sesamum latifolium</name>
    <dbReference type="NCBI Taxonomy" id="2727402"/>
    <lineage>
        <taxon>Eukaryota</taxon>
        <taxon>Viridiplantae</taxon>
        <taxon>Streptophyta</taxon>
        <taxon>Embryophyta</taxon>
        <taxon>Tracheophyta</taxon>
        <taxon>Spermatophyta</taxon>
        <taxon>Magnoliopsida</taxon>
        <taxon>eudicotyledons</taxon>
        <taxon>Gunneridae</taxon>
        <taxon>Pentapetalae</taxon>
        <taxon>asterids</taxon>
        <taxon>lamiids</taxon>
        <taxon>Lamiales</taxon>
        <taxon>Pedaliaceae</taxon>
        <taxon>Sesamum</taxon>
    </lineage>
</organism>
<dbReference type="EMBL" id="JACGWN010000007">
    <property type="protein sequence ID" value="KAL0443042.1"/>
    <property type="molecule type" value="Genomic_DNA"/>
</dbReference>
<name>A0AAW2WR93_9LAMI</name>
<sequence>MSHNQVLRAWEERVISQEKGSRIVHYLLRDSNGNSLLAVVGAERSVKHMFYSVTEDFLRVFGSRNAVHAGTRWKARKDVVECLMSVTSGGGPIFPISRNKCSTWVISSEVRTLQGLCMAMKIIGSF</sequence>
<comment type="caution">
    <text evidence="1">The sequence shown here is derived from an EMBL/GenBank/DDBJ whole genome shotgun (WGS) entry which is preliminary data.</text>
</comment>
<accession>A0AAW2WR93</accession>
<reference evidence="1" key="1">
    <citation type="submission" date="2020-06" db="EMBL/GenBank/DDBJ databases">
        <authorList>
            <person name="Li T."/>
            <person name="Hu X."/>
            <person name="Zhang T."/>
            <person name="Song X."/>
            <person name="Zhang H."/>
            <person name="Dai N."/>
            <person name="Sheng W."/>
            <person name="Hou X."/>
            <person name="Wei L."/>
        </authorList>
    </citation>
    <scope>NUCLEOTIDE SEQUENCE</scope>
    <source>
        <strain evidence="1">KEN1</strain>
        <tissue evidence="1">Leaf</tissue>
    </source>
</reference>